<sequence>NPLSLNSDDTYDADMIDRRIYIGESYDDDFCYRFFRKKDLKKLYVHFLKQVMPLVKRIMDLSYHPNDERLCNKLNGHFFVITDLSIQEIINGNLVVTILFPKGIVFANSFGRPLHGIWSGLQEIMIIGVEIE</sequence>
<gene>
    <name evidence="1" type="ORF">GMARGA_LOCUS44944</name>
</gene>
<name>A0ABN7XP32_GIGMA</name>
<proteinExistence type="predicted"/>
<dbReference type="Proteomes" id="UP000789901">
    <property type="component" value="Unassembled WGS sequence"/>
</dbReference>
<feature type="non-terminal residue" evidence="1">
    <location>
        <position position="1"/>
    </location>
</feature>
<dbReference type="EMBL" id="CAJVQB010156474">
    <property type="protein sequence ID" value="CAG8856123.1"/>
    <property type="molecule type" value="Genomic_DNA"/>
</dbReference>
<comment type="caution">
    <text evidence="1">The sequence shown here is derived from an EMBL/GenBank/DDBJ whole genome shotgun (WGS) entry which is preliminary data.</text>
</comment>
<reference evidence="1 2" key="1">
    <citation type="submission" date="2021-06" db="EMBL/GenBank/DDBJ databases">
        <authorList>
            <person name="Kallberg Y."/>
            <person name="Tangrot J."/>
            <person name="Rosling A."/>
        </authorList>
    </citation>
    <scope>NUCLEOTIDE SEQUENCE [LARGE SCALE GENOMIC DNA]</scope>
    <source>
        <strain evidence="1 2">120-4 pot B 10/14</strain>
    </source>
</reference>
<protein>
    <submittedName>
        <fullName evidence="1">23190_t:CDS:1</fullName>
    </submittedName>
</protein>
<evidence type="ECO:0000313" key="1">
    <source>
        <dbReference type="EMBL" id="CAG8856123.1"/>
    </source>
</evidence>
<evidence type="ECO:0000313" key="2">
    <source>
        <dbReference type="Proteomes" id="UP000789901"/>
    </source>
</evidence>
<organism evidence="1 2">
    <name type="scientific">Gigaspora margarita</name>
    <dbReference type="NCBI Taxonomy" id="4874"/>
    <lineage>
        <taxon>Eukaryota</taxon>
        <taxon>Fungi</taxon>
        <taxon>Fungi incertae sedis</taxon>
        <taxon>Mucoromycota</taxon>
        <taxon>Glomeromycotina</taxon>
        <taxon>Glomeromycetes</taxon>
        <taxon>Diversisporales</taxon>
        <taxon>Gigasporaceae</taxon>
        <taxon>Gigaspora</taxon>
    </lineage>
</organism>
<keyword evidence="2" id="KW-1185">Reference proteome</keyword>
<accession>A0ABN7XP32</accession>
<feature type="non-terminal residue" evidence="1">
    <location>
        <position position="132"/>
    </location>
</feature>